<evidence type="ECO:0000256" key="3">
    <source>
        <dbReference type="ARBA" id="ARBA00022475"/>
    </source>
</evidence>
<dbReference type="InterPro" id="IPR001851">
    <property type="entry name" value="ABC_transp_permease"/>
</dbReference>
<comment type="subcellular location">
    <subcellularLocation>
        <location evidence="1">Cell membrane</location>
        <topology evidence="1">Multi-pass membrane protein</topology>
    </subcellularLocation>
</comment>
<dbReference type="SUPFAM" id="SSF52540">
    <property type="entry name" value="P-loop containing nucleoside triphosphate hydrolases"/>
    <property type="match status" value="1"/>
</dbReference>
<evidence type="ECO:0000313" key="12">
    <source>
        <dbReference type="Proteomes" id="UP000317998"/>
    </source>
</evidence>
<feature type="transmembrane region" description="Helical" evidence="9">
    <location>
        <begin position="283"/>
        <end position="308"/>
    </location>
</feature>
<evidence type="ECO:0000256" key="1">
    <source>
        <dbReference type="ARBA" id="ARBA00004651"/>
    </source>
</evidence>
<gene>
    <name evidence="11" type="ORF">FB562_2178</name>
</gene>
<feature type="transmembrane region" description="Helical" evidence="9">
    <location>
        <begin position="92"/>
        <end position="110"/>
    </location>
</feature>
<evidence type="ECO:0000256" key="4">
    <source>
        <dbReference type="ARBA" id="ARBA00022692"/>
    </source>
</evidence>
<dbReference type="SMART" id="SM00382">
    <property type="entry name" value="AAA"/>
    <property type="match status" value="1"/>
</dbReference>
<evidence type="ECO:0000313" key="11">
    <source>
        <dbReference type="EMBL" id="TQL46654.1"/>
    </source>
</evidence>
<keyword evidence="2" id="KW-0813">Transport</keyword>
<dbReference type="InterPro" id="IPR003439">
    <property type="entry name" value="ABC_transporter-like_ATP-bd"/>
</dbReference>
<proteinExistence type="predicted"/>
<feature type="transmembrane region" description="Helical" evidence="9">
    <location>
        <begin position="162"/>
        <end position="181"/>
    </location>
</feature>
<evidence type="ECO:0000256" key="9">
    <source>
        <dbReference type="SAM" id="Phobius"/>
    </source>
</evidence>
<dbReference type="InterPro" id="IPR051120">
    <property type="entry name" value="ABC_AA/LPS_Transport"/>
</dbReference>
<evidence type="ECO:0000256" key="7">
    <source>
        <dbReference type="ARBA" id="ARBA00022989"/>
    </source>
</evidence>
<dbReference type="Proteomes" id="UP000317998">
    <property type="component" value="Unassembled WGS sequence"/>
</dbReference>
<dbReference type="Gene3D" id="3.40.50.300">
    <property type="entry name" value="P-loop containing nucleotide triphosphate hydrolases"/>
    <property type="match status" value="1"/>
</dbReference>
<evidence type="ECO:0000256" key="8">
    <source>
        <dbReference type="ARBA" id="ARBA00023136"/>
    </source>
</evidence>
<dbReference type="GO" id="GO:0016887">
    <property type="term" value="F:ATP hydrolysis activity"/>
    <property type="evidence" value="ECO:0007669"/>
    <property type="project" value="InterPro"/>
</dbReference>
<feature type="transmembrane region" description="Helical" evidence="9">
    <location>
        <begin position="211"/>
        <end position="228"/>
    </location>
</feature>
<dbReference type="CDD" id="cd06581">
    <property type="entry name" value="TM_PBP1_LivM_like"/>
    <property type="match status" value="1"/>
</dbReference>
<evidence type="ECO:0000256" key="6">
    <source>
        <dbReference type="ARBA" id="ARBA00022840"/>
    </source>
</evidence>
<dbReference type="Pfam" id="PF02653">
    <property type="entry name" value="BPD_transp_2"/>
    <property type="match status" value="1"/>
</dbReference>
<feature type="transmembrane region" description="Helical" evidence="9">
    <location>
        <begin position="65"/>
        <end position="86"/>
    </location>
</feature>
<dbReference type="AlphaFoldDB" id="A0A542YFC1"/>
<keyword evidence="6 11" id="KW-0067">ATP-binding</keyword>
<reference evidence="11 12" key="1">
    <citation type="submission" date="2019-06" db="EMBL/GenBank/DDBJ databases">
        <title>Sequencing the genomes of 1000 actinobacteria strains.</title>
        <authorList>
            <person name="Klenk H.-P."/>
        </authorList>
    </citation>
    <scope>NUCLEOTIDE SEQUENCE [LARGE SCALE GENOMIC DNA]</scope>
    <source>
        <strain evidence="11 12">DSM 26477</strain>
    </source>
</reference>
<name>A0A542YFC1_9MICO</name>
<dbReference type="PANTHER" id="PTHR45772:SF2">
    <property type="entry name" value="ABC TRANSPORTER ATP-BINDING PROTEIN"/>
    <property type="match status" value="1"/>
</dbReference>
<evidence type="ECO:0000256" key="2">
    <source>
        <dbReference type="ARBA" id="ARBA00022448"/>
    </source>
</evidence>
<keyword evidence="5" id="KW-0547">Nucleotide-binding</keyword>
<dbReference type="InterPro" id="IPR027417">
    <property type="entry name" value="P-loop_NTPase"/>
</dbReference>
<keyword evidence="8 9" id="KW-0472">Membrane</keyword>
<protein>
    <submittedName>
        <fullName evidence="11">Amino acid/amide ABC transporter membrane protein 2 (HAAT family) /amino acid/amide ABC transporter ATP-binding protein 1 (HAAT family)</fullName>
    </submittedName>
</protein>
<dbReference type="GO" id="GO:0005886">
    <property type="term" value="C:plasma membrane"/>
    <property type="evidence" value="ECO:0007669"/>
    <property type="project" value="UniProtKB-SubCell"/>
</dbReference>
<dbReference type="InterPro" id="IPR003593">
    <property type="entry name" value="AAA+_ATPase"/>
</dbReference>
<keyword evidence="3" id="KW-1003">Cell membrane</keyword>
<dbReference type="Pfam" id="PF00005">
    <property type="entry name" value="ABC_tran"/>
    <property type="match status" value="1"/>
</dbReference>
<evidence type="ECO:0000256" key="5">
    <source>
        <dbReference type="ARBA" id="ARBA00022741"/>
    </source>
</evidence>
<keyword evidence="7 9" id="KW-1133">Transmembrane helix</keyword>
<dbReference type="EMBL" id="VFOM01000002">
    <property type="protein sequence ID" value="TQL46654.1"/>
    <property type="molecule type" value="Genomic_DNA"/>
</dbReference>
<feature type="domain" description="ABC transporter" evidence="10">
    <location>
        <begin position="346"/>
        <end position="572"/>
    </location>
</feature>
<keyword evidence="4 9" id="KW-0812">Transmembrane</keyword>
<evidence type="ECO:0000259" key="10">
    <source>
        <dbReference type="PROSITE" id="PS50893"/>
    </source>
</evidence>
<comment type="caution">
    <text evidence="11">The sequence shown here is derived from an EMBL/GenBank/DDBJ whole genome shotgun (WGS) entry which is preliminary data.</text>
</comment>
<sequence length="573" mass="59932">MRVMLPSRPEPRVATRHWVALSAAVVTIAAAPFVLPSYPLALLTLALAYGLFAFGLDLSWGRAGVVSIGHAAFFGIGAYGVAIAGHNDVPQIVGALAALIISALVALVVGRIGVGPKALASTMAVITLALTLLAEQGARSWLGLTNGSNGIFVPSSGAVTNFYVTGILVFVIVVAIWLLLLRGRFGRRALAVRLNEHRTEHLGVSPMRTKLTAFVLSALVATAAGAIAAPVMGLVSPGVLGIVMSTQVLVWVAVGGKGTIFGVFFGAGVVTIGQQYLGDAIGAWYLLVLGVVFILVVKFAPTGLVGILSRFLRRDVGRAASQGAVIGAKEAPDVPGHIAHKSADAIRITDVQKSFGSVPIINGVDLTVARGEIVCLIGPNGAGKTTLLNLIAGDLAVTSGRIEVLGGDVTRWAPHRRARLGLGRLFQVPSLYPDLTPGQNMAFARAEAFRAVDLPEELDRFSAMDDVLASDLSLADQRSLELAMAIAWGPEVVLLDEPAAGLSHEDSLQLASLMRRINAQLGCTLLVVEHDMDIVRELADRVVVLANGRVLTVGTMDEVAAHDDVRTAYLGAV</sequence>
<dbReference type="PROSITE" id="PS50893">
    <property type="entry name" value="ABC_TRANSPORTER_2"/>
    <property type="match status" value="1"/>
</dbReference>
<accession>A0A542YFC1</accession>
<dbReference type="OrthoDB" id="9805514at2"/>
<dbReference type="InterPro" id="IPR043428">
    <property type="entry name" value="LivM-like"/>
</dbReference>
<dbReference type="GO" id="GO:0005524">
    <property type="term" value="F:ATP binding"/>
    <property type="evidence" value="ECO:0007669"/>
    <property type="project" value="UniProtKB-KW"/>
</dbReference>
<dbReference type="PANTHER" id="PTHR45772">
    <property type="entry name" value="CONSERVED COMPONENT OF ABC TRANSPORTER FOR NATURAL AMINO ACIDS-RELATED"/>
    <property type="match status" value="1"/>
</dbReference>
<organism evidence="11 12">
    <name type="scientific">Homoserinimonas aerilata</name>
    <dbReference type="NCBI Taxonomy" id="1162970"/>
    <lineage>
        <taxon>Bacteria</taxon>
        <taxon>Bacillati</taxon>
        <taxon>Actinomycetota</taxon>
        <taxon>Actinomycetes</taxon>
        <taxon>Micrococcales</taxon>
        <taxon>Microbacteriaceae</taxon>
        <taxon>Homoserinimonas</taxon>
    </lineage>
</organism>
<keyword evidence="12" id="KW-1185">Reference proteome</keyword>
<dbReference type="GO" id="GO:0015658">
    <property type="term" value="F:branched-chain amino acid transmembrane transporter activity"/>
    <property type="evidence" value="ECO:0007669"/>
    <property type="project" value="InterPro"/>
</dbReference>